<evidence type="ECO:0000256" key="2">
    <source>
        <dbReference type="SAM" id="MobiDB-lite"/>
    </source>
</evidence>
<name>A0A3R8S168_9BURK</name>
<evidence type="ECO:0000313" key="4">
    <source>
        <dbReference type="EMBL" id="RRS03683.1"/>
    </source>
</evidence>
<dbReference type="Pfam" id="PF00076">
    <property type="entry name" value="RRM_1"/>
    <property type="match status" value="1"/>
</dbReference>
<gene>
    <name evidence="4" type="ORF">EIP75_13915</name>
</gene>
<dbReference type="SUPFAM" id="SSF54928">
    <property type="entry name" value="RNA-binding domain, RBD"/>
    <property type="match status" value="1"/>
</dbReference>
<accession>A0A3R8S168</accession>
<dbReference type="InterPro" id="IPR000504">
    <property type="entry name" value="RRM_dom"/>
</dbReference>
<dbReference type="RefSeq" id="WP_125243888.1">
    <property type="nucleotide sequence ID" value="NZ_RSED01000010.1"/>
</dbReference>
<dbReference type="AlphaFoldDB" id="A0A3R8S168"/>
<dbReference type="PROSITE" id="PS50102">
    <property type="entry name" value="RRM"/>
    <property type="match status" value="1"/>
</dbReference>
<dbReference type="PANTHER" id="PTHR48027">
    <property type="entry name" value="HETEROGENEOUS NUCLEAR RIBONUCLEOPROTEIN 87F-RELATED"/>
    <property type="match status" value="1"/>
</dbReference>
<keyword evidence="5" id="KW-1185">Reference proteome</keyword>
<dbReference type="SMART" id="SM00360">
    <property type="entry name" value="RRM"/>
    <property type="match status" value="1"/>
</dbReference>
<feature type="compositionally biased region" description="Gly residues" evidence="2">
    <location>
        <begin position="94"/>
        <end position="137"/>
    </location>
</feature>
<evidence type="ECO:0000313" key="5">
    <source>
        <dbReference type="Proteomes" id="UP000269265"/>
    </source>
</evidence>
<dbReference type="InterPro" id="IPR052462">
    <property type="entry name" value="SLIRP/GR-RBP-like"/>
</dbReference>
<dbReference type="OrthoDB" id="9798855at2"/>
<dbReference type="InterPro" id="IPR048289">
    <property type="entry name" value="RRM2_NsCP33-like"/>
</dbReference>
<sequence length="144" mass="14419">MSNNKLYVGNLAYSVRDQDLQDAFGAYGAVQSAKVMMDRDTGRSKGFGFVEMTSDAEAQAAINGLNGQPLAGRSIVVNVARPREERPSGFRSPYGGGGRSEGGFGGGGGGGGRREGGGGGFGGGGRREGGGGGGYGGGRRDGGY</sequence>
<dbReference type="EMBL" id="RSED01000010">
    <property type="protein sequence ID" value="RRS03683.1"/>
    <property type="molecule type" value="Genomic_DNA"/>
</dbReference>
<dbReference type="Gene3D" id="3.30.70.330">
    <property type="match status" value="1"/>
</dbReference>
<comment type="caution">
    <text evidence="4">The sequence shown here is derived from an EMBL/GenBank/DDBJ whole genome shotgun (WGS) entry which is preliminary data.</text>
</comment>
<proteinExistence type="predicted"/>
<evidence type="ECO:0000256" key="1">
    <source>
        <dbReference type="ARBA" id="ARBA00022884"/>
    </source>
</evidence>
<reference evidence="4 5" key="1">
    <citation type="submission" date="2018-12" db="EMBL/GenBank/DDBJ databases">
        <title>The whole draft genome of Aquabacterium sp. SJQ9.</title>
        <authorList>
            <person name="Sun L."/>
            <person name="Gao X."/>
            <person name="Chen W."/>
            <person name="Huang K."/>
        </authorList>
    </citation>
    <scope>NUCLEOTIDE SEQUENCE [LARGE SCALE GENOMIC DNA]</scope>
    <source>
        <strain evidence="4 5">SJQ9</strain>
    </source>
</reference>
<keyword evidence="1" id="KW-0694">RNA-binding</keyword>
<organism evidence="4 5">
    <name type="scientific">Aquabacterium soli</name>
    <dbReference type="NCBI Taxonomy" id="2493092"/>
    <lineage>
        <taxon>Bacteria</taxon>
        <taxon>Pseudomonadati</taxon>
        <taxon>Pseudomonadota</taxon>
        <taxon>Betaproteobacteria</taxon>
        <taxon>Burkholderiales</taxon>
        <taxon>Aquabacterium</taxon>
    </lineage>
</organism>
<dbReference type="InterPro" id="IPR012677">
    <property type="entry name" value="Nucleotide-bd_a/b_plait_sf"/>
</dbReference>
<protein>
    <submittedName>
        <fullName evidence="4">RNA-binding protein</fullName>
    </submittedName>
</protein>
<feature type="domain" description="RRM" evidence="3">
    <location>
        <begin position="4"/>
        <end position="82"/>
    </location>
</feature>
<dbReference type="CDD" id="cd21608">
    <property type="entry name" value="RRM2_NsCP33_like"/>
    <property type="match status" value="1"/>
</dbReference>
<dbReference type="InterPro" id="IPR035979">
    <property type="entry name" value="RBD_domain_sf"/>
</dbReference>
<dbReference type="Proteomes" id="UP000269265">
    <property type="component" value="Unassembled WGS sequence"/>
</dbReference>
<feature type="region of interest" description="Disordered" evidence="2">
    <location>
        <begin position="79"/>
        <end position="144"/>
    </location>
</feature>
<dbReference type="GO" id="GO:0003723">
    <property type="term" value="F:RNA binding"/>
    <property type="evidence" value="ECO:0007669"/>
    <property type="project" value="UniProtKB-KW"/>
</dbReference>
<evidence type="ECO:0000259" key="3">
    <source>
        <dbReference type="PROSITE" id="PS50102"/>
    </source>
</evidence>